<dbReference type="InterPro" id="IPR000008">
    <property type="entry name" value="C2_dom"/>
</dbReference>
<dbReference type="Gene3D" id="2.60.40.150">
    <property type="entry name" value="C2 domain"/>
    <property type="match status" value="1"/>
</dbReference>
<evidence type="ECO:0000259" key="3">
    <source>
        <dbReference type="PROSITE" id="PS50004"/>
    </source>
</evidence>
<dbReference type="GO" id="GO:0005509">
    <property type="term" value="F:calcium ion binding"/>
    <property type="evidence" value="ECO:0000318"/>
    <property type="project" value="GO_Central"/>
</dbReference>
<dbReference type="AlphaFoldDB" id="A2DBY3"/>
<evidence type="ECO:0000256" key="2">
    <source>
        <dbReference type="ARBA" id="ARBA00022837"/>
    </source>
</evidence>
<feature type="domain" description="C2" evidence="3">
    <location>
        <begin position="1"/>
        <end position="100"/>
    </location>
</feature>
<protein>
    <submittedName>
        <fullName evidence="4">C2 domain containing protein</fullName>
    </submittedName>
</protein>
<gene>
    <name evidence="4" type="ORF">TVAG_456590</name>
</gene>
<dbReference type="InParanoid" id="A2DBY3"/>
<organism evidence="4 5">
    <name type="scientific">Trichomonas vaginalis (strain ATCC PRA-98 / G3)</name>
    <dbReference type="NCBI Taxonomy" id="412133"/>
    <lineage>
        <taxon>Eukaryota</taxon>
        <taxon>Metamonada</taxon>
        <taxon>Parabasalia</taxon>
        <taxon>Trichomonadida</taxon>
        <taxon>Trichomonadidae</taxon>
        <taxon>Trichomonas</taxon>
    </lineage>
</organism>
<evidence type="ECO:0000313" key="4">
    <source>
        <dbReference type="EMBL" id="EAY22024.1"/>
    </source>
</evidence>
<name>A2DBY3_TRIV3</name>
<dbReference type="EMBL" id="DS113186">
    <property type="protein sequence ID" value="EAY22024.1"/>
    <property type="molecule type" value="Genomic_DNA"/>
</dbReference>
<keyword evidence="2" id="KW-0106">Calcium</keyword>
<reference evidence="4" key="1">
    <citation type="submission" date="2006-10" db="EMBL/GenBank/DDBJ databases">
        <authorList>
            <person name="Amadeo P."/>
            <person name="Zhao Q."/>
            <person name="Wortman J."/>
            <person name="Fraser-Liggett C."/>
            <person name="Carlton J."/>
        </authorList>
    </citation>
    <scope>NUCLEOTIDE SEQUENCE</scope>
    <source>
        <strain evidence="4">G3</strain>
    </source>
</reference>
<dbReference type="STRING" id="5722.A2DBY3"/>
<keyword evidence="5" id="KW-1185">Reference proteome</keyword>
<proteinExistence type="predicted"/>
<dbReference type="GO" id="GO:0016020">
    <property type="term" value="C:membrane"/>
    <property type="evidence" value="ECO:0000318"/>
    <property type="project" value="GO_Central"/>
</dbReference>
<reference evidence="4" key="2">
    <citation type="journal article" date="2007" name="Science">
        <title>Draft genome sequence of the sexually transmitted pathogen Trichomonas vaginalis.</title>
        <authorList>
            <person name="Carlton J.M."/>
            <person name="Hirt R.P."/>
            <person name="Silva J.C."/>
            <person name="Delcher A.L."/>
            <person name="Schatz M."/>
            <person name="Zhao Q."/>
            <person name="Wortman J.R."/>
            <person name="Bidwell S.L."/>
            <person name="Alsmark U.C.M."/>
            <person name="Besteiro S."/>
            <person name="Sicheritz-Ponten T."/>
            <person name="Noel C.J."/>
            <person name="Dacks J.B."/>
            <person name="Foster P.G."/>
            <person name="Simillion C."/>
            <person name="Van de Peer Y."/>
            <person name="Miranda-Saavedra D."/>
            <person name="Barton G.J."/>
            <person name="Westrop G.D."/>
            <person name="Mueller S."/>
            <person name="Dessi D."/>
            <person name="Fiori P.L."/>
            <person name="Ren Q."/>
            <person name="Paulsen I."/>
            <person name="Zhang H."/>
            <person name="Bastida-Corcuera F.D."/>
            <person name="Simoes-Barbosa A."/>
            <person name="Brown M.T."/>
            <person name="Hayes R.D."/>
            <person name="Mukherjee M."/>
            <person name="Okumura C.Y."/>
            <person name="Schneider R."/>
            <person name="Smith A.J."/>
            <person name="Vanacova S."/>
            <person name="Villalvazo M."/>
            <person name="Haas B.J."/>
            <person name="Pertea M."/>
            <person name="Feldblyum T.V."/>
            <person name="Utterback T.R."/>
            <person name="Shu C.L."/>
            <person name="Osoegawa K."/>
            <person name="de Jong P.J."/>
            <person name="Hrdy I."/>
            <person name="Horvathova L."/>
            <person name="Zubacova Z."/>
            <person name="Dolezal P."/>
            <person name="Malik S.B."/>
            <person name="Logsdon J.M. Jr."/>
            <person name="Henze K."/>
            <person name="Gupta A."/>
            <person name="Wang C.C."/>
            <person name="Dunne R.L."/>
            <person name="Upcroft J.A."/>
            <person name="Upcroft P."/>
            <person name="White O."/>
            <person name="Salzberg S.L."/>
            <person name="Tang P."/>
            <person name="Chiu C.-H."/>
            <person name="Lee Y.-S."/>
            <person name="Embley T.M."/>
            <person name="Coombs G.H."/>
            <person name="Mottram J.C."/>
            <person name="Tachezy J."/>
            <person name="Fraser-Liggett C.M."/>
            <person name="Johnson P.J."/>
        </authorList>
    </citation>
    <scope>NUCLEOTIDE SEQUENCE [LARGE SCALE GENOMIC DNA]</scope>
    <source>
        <strain evidence="4">G3</strain>
    </source>
</reference>
<dbReference type="PANTHER" id="PTHR45911:SF4">
    <property type="entry name" value="MULTIPLE C2 AND TRANSMEMBRANE DOMAIN-CONTAINING PROTEIN"/>
    <property type="match status" value="1"/>
</dbReference>
<dbReference type="PROSITE" id="PS50004">
    <property type="entry name" value="C2"/>
    <property type="match status" value="1"/>
</dbReference>
<dbReference type="VEuPathDB" id="TrichDB:TVAGG3_0264240"/>
<accession>A2DBY3</accession>
<dbReference type="Proteomes" id="UP000001542">
    <property type="component" value="Unassembled WGS sequence"/>
</dbReference>
<sequence>MNLNLRAIEAKDMPKEDLFGKCDPFIEIFIDSKQVEKTKVIKKTYNPKWDETFYIPLYHSGSTIEFRFSDYDTMSSNDKFGYITFNLDTIPIGKVIDEWYPLTPYKKNKKVGEAHFVIQIAPEKHTPFTPYDGPAEWTRQPPAQFPSPYVPQGGATVPCPPSAGMSLFPADAKPGELICSVTTLGQPKFLRGEEAMQHLRNISGGNPAMLEMLVRTYTVPANYGQGTALPQANPQVPYNDQAAAVSPQAGISLFPADAKPGEVIVTATSLGKPQFLRGEEALEQLRKMSRGNQAMYDMLVKNFTVPANYVPQ</sequence>
<dbReference type="KEGG" id="tva:5467577"/>
<dbReference type="InterPro" id="IPR035892">
    <property type="entry name" value="C2_domain_sf"/>
</dbReference>
<dbReference type="Pfam" id="PF00168">
    <property type="entry name" value="C2"/>
    <property type="match status" value="1"/>
</dbReference>
<dbReference type="RefSeq" id="XP_001583010.1">
    <property type="nucleotide sequence ID" value="XM_001582960.1"/>
</dbReference>
<evidence type="ECO:0000313" key="5">
    <source>
        <dbReference type="Proteomes" id="UP000001542"/>
    </source>
</evidence>
<dbReference type="SMART" id="SM00239">
    <property type="entry name" value="C2"/>
    <property type="match status" value="1"/>
</dbReference>
<dbReference type="eggNOG" id="KOG1032">
    <property type="taxonomic scope" value="Eukaryota"/>
</dbReference>
<dbReference type="OrthoDB" id="270970at2759"/>
<dbReference type="PANTHER" id="PTHR45911">
    <property type="entry name" value="C2 DOMAIN-CONTAINING PROTEIN"/>
    <property type="match status" value="1"/>
</dbReference>
<dbReference type="VEuPathDB" id="TrichDB:TVAG_456590"/>
<evidence type="ECO:0000256" key="1">
    <source>
        <dbReference type="ARBA" id="ARBA00022723"/>
    </source>
</evidence>
<keyword evidence="1" id="KW-0479">Metal-binding</keyword>
<dbReference type="SUPFAM" id="SSF49562">
    <property type="entry name" value="C2 domain (Calcium/lipid-binding domain, CaLB)"/>
    <property type="match status" value="1"/>
</dbReference>
<dbReference type="SMR" id="A2DBY3"/>
<dbReference type="CDD" id="cd00030">
    <property type="entry name" value="C2"/>
    <property type="match status" value="1"/>
</dbReference>